<sequence length="506" mass="56984">MGQLQKLASQSAIYGISSILGKTINFLLIPLYTGYLQMEDLGSFTMIYALIAFLNVLFTFGMETAYFRFATGKGLAPDRVYHNAQTLVGLVAILLGSLLYFLSGSIAEVLNYPGKSHLFKWVALILAIDALLAIPFAKLRMEGKALTFALIKLSNIFLNVGLNLLFIVVAYHIYMGDWLPGMQRWVATIYNPEWGVDYIILANLLANAALIPVLAYYGGPIRMRLDKTVIKPMWSYAYPLLFMGLAGVVNEVFSRGLFEYAIPEDYFSGLTKREAAGVFGANFKLAIFMNLIIQAFKYAAEPFFFQQAENKQSPLVFAKVMHWFILFCTFLMVAVSVNLDLIARLFFQSPGYESGLKIVPMLLLGYLFLGIYYNLSIWFKLTDQTSYSFYMTALGALITIGTILVLVPRWGFMGGAFSTLASYFAMSAVCFWLGQKYFPIPYRVKEALLLLSLSIAFSYVGFWIDTGNQLLNFVIHNAFLVLYGSILFLMEKKELTSLIKNNRQKQ</sequence>
<feature type="transmembrane region" description="Helical" evidence="6">
    <location>
        <begin position="358"/>
        <end position="375"/>
    </location>
</feature>
<protein>
    <submittedName>
        <fullName evidence="7">Polysaccharide biosynthesis protein</fullName>
    </submittedName>
</protein>
<feature type="transmembrane region" description="Helical" evidence="6">
    <location>
        <begin position="87"/>
        <end position="106"/>
    </location>
</feature>
<dbReference type="PATRIC" id="fig|1288963.3.peg.931"/>
<organism evidence="7 8">
    <name type="scientific">Lunatimonas lonarensis</name>
    <dbReference type="NCBI Taxonomy" id="1232681"/>
    <lineage>
        <taxon>Bacteria</taxon>
        <taxon>Pseudomonadati</taxon>
        <taxon>Bacteroidota</taxon>
        <taxon>Cytophagia</taxon>
        <taxon>Cytophagales</taxon>
        <taxon>Cyclobacteriaceae</taxon>
    </lineage>
</organism>
<feature type="transmembrane region" description="Helical" evidence="6">
    <location>
        <begin position="149"/>
        <end position="174"/>
    </location>
</feature>
<dbReference type="GO" id="GO:0005886">
    <property type="term" value="C:plasma membrane"/>
    <property type="evidence" value="ECO:0007669"/>
    <property type="project" value="UniProtKB-SubCell"/>
</dbReference>
<dbReference type="PANTHER" id="PTHR30250:SF11">
    <property type="entry name" value="O-ANTIGEN TRANSPORTER-RELATED"/>
    <property type="match status" value="1"/>
</dbReference>
<keyword evidence="5 6" id="KW-0472">Membrane</keyword>
<evidence type="ECO:0000256" key="6">
    <source>
        <dbReference type="SAM" id="Phobius"/>
    </source>
</evidence>
<keyword evidence="3 6" id="KW-0812">Transmembrane</keyword>
<feature type="transmembrane region" description="Helical" evidence="6">
    <location>
        <begin position="387"/>
        <end position="407"/>
    </location>
</feature>
<gene>
    <name evidence="7" type="ORF">ADIS_0932</name>
</gene>
<evidence type="ECO:0000256" key="4">
    <source>
        <dbReference type="ARBA" id="ARBA00022989"/>
    </source>
</evidence>
<dbReference type="InterPro" id="IPR050833">
    <property type="entry name" value="Poly_Biosynth_Transport"/>
</dbReference>
<dbReference type="PANTHER" id="PTHR30250">
    <property type="entry name" value="PST FAMILY PREDICTED COLANIC ACID TRANSPORTER"/>
    <property type="match status" value="1"/>
</dbReference>
<evidence type="ECO:0000256" key="3">
    <source>
        <dbReference type="ARBA" id="ARBA00022692"/>
    </source>
</evidence>
<feature type="transmembrane region" description="Helical" evidence="6">
    <location>
        <begin position="12"/>
        <end position="33"/>
    </location>
</feature>
<evidence type="ECO:0000256" key="2">
    <source>
        <dbReference type="ARBA" id="ARBA00022475"/>
    </source>
</evidence>
<dbReference type="AlphaFoldDB" id="R7ZWZ4"/>
<feature type="transmembrane region" description="Helical" evidence="6">
    <location>
        <begin position="320"/>
        <end position="346"/>
    </location>
</feature>
<evidence type="ECO:0000256" key="5">
    <source>
        <dbReference type="ARBA" id="ARBA00023136"/>
    </source>
</evidence>
<feature type="transmembrane region" description="Helical" evidence="6">
    <location>
        <begin position="45"/>
        <end position="66"/>
    </location>
</feature>
<dbReference type="STRING" id="1232681.ADIS_0932"/>
<accession>R7ZWZ4</accession>
<dbReference type="RefSeq" id="WP_010853080.1">
    <property type="nucleotide sequence ID" value="NZ_AQHR01000029.1"/>
</dbReference>
<keyword evidence="8" id="KW-1185">Reference proteome</keyword>
<dbReference type="Pfam" id="PF13440">
    <property type="entry name" value="Polysacc_synt_3"/>
    <property type="match status" value="1"/>
</dbReference>
<dbReference type="Proteomes" id="UP000013909">
    <property type="component" value="Unassembled WGS sequence"/>
</dbReference>
<feature type="transmembrane region" description="Helical" evidence="6">
    <location>
        <begin position="413"/>
        <end position="434"/>
    </location>
</feature>
<feature type="transmembrane region" description="Helical" evidence="6">
    <location>
        <begin position="470"/>
        <end position="490"/>
    </location>
</feature>
<dbReference type="EMBL" id="AQHR01000029">
    <property type="protein sequence ID" value="EON78582.1"/>
    <property type="molecule type" value="Genomic_DNA"/>
</dbReference>
<keyword evidence="2" id="KW-1003">Cell membrane</keyword>
<evidence type="ECO:0000256" key="1">
    <source>
        <dbReference type="ARBA" id="ARBA00004651"/>
    </source>
</evidence>
<evidence type="ECO:0000313" key="7">
    <source>
        <dbReference type="EMBL" id="EON78582.1"/>
    </source>
</evidence>
<reference evidence="7 8" key="1">
    <citation type="submission" date="2013-02" db="EMBL/GenBank/DDBJ databases">
        <title>A novel strain isolated from Lonar lake, Maharashtra, India.</title>
        <authorList>
            <person name="Singh A."/>
        </authorList>
    </citation>
    <scope>NUCLEOTIDE SEQUENCE [LARGE SCALE GENOMIC DNA]</scope>
    <source>
        <strain evidence="7 8">AK24</strain>
    </source>
</reference>
<keyword evidence="4 6" id="KW-1133">Transmembrane helix</keyword>
<comment type="caution">
    <text evidence="7">The sequence shown here is derived from an EMBL/GenBank/DDBJ whole genome shotgun (WGS) entry which is preliminary data.</text>
</comment>
<proteinExistence type="predicted"/>
<feature type="transmembrane region" description="Helical" evidence="6">
    <location>
        <begin position="238"/>
        <end position="258"/>
    </location>
</feature>
<feature type="transmembrane region" description="Helical" evidence="6">
    <location>
        <begin position="118"/>
        <end position="137"/>
    </location>
</feature>
<evidence type="ECO:0000313" key="8">
    <source>
        <dbReference type="Proteomes" id="UP000013909"/>
    </source>
</evidence>
<feature type="transmembrane region" description="Helical" evidence="6">
    <location>
        <begin position="194"/>
        <end position="217"/>
    </location>
</feature>
<comment type="subcellular location">
    <subcellularLocation>
        <location evidence="1">Cell membrane</location>
        <topology evidence="1">Multi-pass membrane protein</topology>
    </subcellularLocation>
</comment>
<feature type="transmembrane region" description="Helical" evidence="6">
    <location>
        <begin position="278"/>
        <end position="299"/>
    </location>
</feature>
<name>R7ZWZ4_9BACT</name>
<dbReference type="OrthoDB" id="9814608at2"/>
<feature type="transmembrane region" description="Helical" evidence="6">
    <location>
        <begin position="446"/>
        <end position="464"/>
    </location>
</feature>